<feature type="transmembrane region" description="Helical" evidence="11">
    <location>
        <begin position="131"/>
        <end position="152"/>
    </location>
</feature>
<protein>
    <submittedName>
        <fullName evidence="13">(2Fe-2S)-binding protein</fullName>
    </submittedName>
</protein>
<evidence type="ECO:0000256" key="4">
    <source>
        <dbReference type="ARBA" id="ARBA00022723"/>
    </source>
</evidence>
<evidence type="ECO:0000259" key="12">
    <source>
        <dbReference type="PROSITE" id="PS51296"/>
    </source>
</evidence>
<dbReference type="PANTHER" id="PTHR21496:SF0">
    <property type="entry name" value="RIESKE DOMAIN-CONTAINING PROTEIN"/>
    <property type="match status" value="1"/>
</dbReference>
<comment type="cofactor">
    <cofactor evidence="9">
        <name>[2Fe-2S] cluster</name>
        <dbReference type="ChEBI" id="CHEBI:190135"/>
    </cofactor>
</comment>
<dbReference type="GO" id="GO:0051537">
    <property type="term" value="F:2 iron, 2 sulfur cluster binding"/>
    <property type="evidence" value="ECO:0007669"/>
    <property type="project" value="UniProtKB-KW"/>
</dbReference>
<evidence type="ECO:0000256" key="11">
    <source>
        <dbReference type="SAM" id="Phobius"/>
    </source>
</evidence>
<dbReference type="GO" id="GO:0046872">
    <property type="term" value="F:metal ion binding"/>
    <property type="evidence" value="ECO:0007669"/>
    <property type="project" value="UniProtKB-KW"/>
</dbReference>
<organism evidence="13 14">
    <name type="scientific">Hwanghaeella grinnelliae</name>
    <dbReference type="NCBI Taxonomy" id="2500179"/>
    <lineage>
        <taxon>Bacteria</taxon>
        <taxon>Pseudomonadati</taxon>
        <taxon>Pseudomonadota</taxon>
        <taxon>Alphaproteobacteria</taxon>
        <taxon>Rhodospirillales</taxon>
        <taxon>Rhodospirillaceae</taxon>
        <taxon>Hwanghaeella</taxon>
    </lineage>
</organism>
<keyword evidence="2 11" id="KW-0812">Transmembrane</keyword>
<evidence type="ECO:0000313" key="13">
    <source>
        <dbReference type="EMBL" id="RVU36275.1"/>
    </source>
</evidence>
<feature type="transmembrane region" description="Helical" evidence="11">
    <location>
        <begin position="172"/>
        <end position="191"/>
    </location>
</feature>
<evidence type="ECO:0000256" key="2">
    <source>
        <dbReference type="ARBA" id="ARBA00022692"/>
    </source>
</evidence>
<evidence type="ECO:0000256" key="3">
    <source>
        <dbReference type="ARBA" id="ARBA00022714"/>
    </source>
</evidence>
<dbReference type="OrthoDB" id="9800776at2"/>
<evidence type="ECO:0000256" key="6">
    <source>
        <dbReference type="ARBA" id="ARBA00023004"/>
    </source>
</evidence>
<accession>A0A3S2W4H4</accession>
<comment type="subcellular location">
    <subcellularLocation>
        <location evidence="1">Membrane</location>
        <topology evidence="1">Multi-pass membrane protein</topology>
    </subcellularLocation>
</comment>
<feature type="transmembrane region" description="Helical" evidence="11">
    <location>
        <begin position="55"/>
        <end position="78"/>
    </location>
</feature>
<feature type="transmembrane region" description="Helical" evidence="11">
    <location>
        <begin position="90"/>
        <end position="111"/>
    </location>
</feature>
<dbReference type="SUPFAM" id="SSF50022">
    <property type="entry name" value="ISP domain"/>
    <property type="match status" value="1"/>
</dbReference>
<feature type="domain" description="Rieske" evidence="12">
    <location>
        <begin position="233"/>
        <end position="329"/>
    </location>
</feature>
<evidence type="ECO:0000256" key="9">
    <source>
        <dbReference type="ARBA" id="ARBA00034078"/>
    </source>
</evidence>
<feature type="transmembrane region" description="Helical" evidence="11">
    <location>
        <begin position="15"/>
        <end position="35"/>
    </location>
</feature>
<comment type="caution">
    <text evidence="13">The sequence shown here is derived from an EMBL/GenBank/DDBJ whole genome shotgun (WGS) entry which is preliminary data.</text>
</comment>
<keyword evidence="8 11" id="KW-0472">Membrane</keyword>
<dbReference type="Pfam" id="PF01794">
    <property type="entry name" value="Ferric_reduct"/>
    <property type="match status" value="1"/>
</dbReference>
<dbReference type="GO" id="GO:0016020">
    <property type="term" value="C:membrane"/>
    <property type="evidence" value="ECO:0007669"/>
    <property type="project" value="UniProtKB-SubCell"/>
</dbReference>
<dbReference type="Gene3D" id="2.102.10.10">
    <property type="entry name" value="Rieske [2Fe-2S] iron-sulphur domain"/>
    <property type="match status" value="1"/>
</dbReference>
<keyword evidence="7" id="KW-0411">Iron-sulfur</keyword>
<dbReference type="InterPro" id="IPR036922">
    <property type="entry name" value="Rieske_2Fe-2S_sf"/>
</dbReference>
<evidence type="ECO:0000256" key="8">
    <source>
        <dbReference type="ARBA" id="ARBA00023136"/>
    </source>
</evidence>
<keyword evidence="4" id="KW-0479">Metal-binding</keyword>
<dbReference type="PROSITE" id="PS51296">
    <property type="entry name" value="RIESKE"/>
    <property type="match status" value="1"/>
</dbReference>
<evidence type="ECO:0000256" key="1">
    <source>
        <dbReference type="ARBA" id="ARBA00004141"/>
    </source>
</evidence>
<evidence type="ECO:0000313" key="14">
    <source>
        <dbReference type="Proteomes" id="UP000287447"/>
    </source>
</evidence>
<name>A0A3S2W4H4_9PROT</name>
<sequence>MSVRYIPVQWNRNKWFYDGVLLAAAILYIALFLYVAPPLADHARPVDAPIWRARAFGTCAYLMLTVILLIGPLARLDSRFLPLLYNRRHFGVLTFFIAIGHALFVLDWYFAFSRTPMLEALLSSNTAFGHVVGFPFEALGILALLVMAVMAFTSHDFWLSFLGPKLWKRLHLLVYAGYLAATGHLAFGAWLDQATVGLTLLLFGGAGAVAVLHVLAAVKERRMTSTASPDDDWVPVCPPMEIPDKRGRIVVLSPDERVAVFRNGDTLAAVANACAHQNGPLGEGKIVGGCITCPWHGFGYRMEDGRSPPPFTEMIPTYRLRLTDGMLFIHGKANPPGTYQEPVRLMEGGMT</sequence>
<keyword evidence="3" id="KW-0001">2Fe-2S</keyword>
<dbReference type="RefSeq" id="WP_127765751.1">
    <property type="nucleotide sequence ID" value="NZ_SADE01000002.1"/>
</dbReference>
<dbReference type="AlphaFoldDB" id="A0A3S2W4H4"/>
<dbReference type="Proteomes" id="UP000287447">
    <property type="component" value="Unassembled WGS sequence"/>
</dbReference>
<keyword evidence="14" id="KW-1185">Reference proteome</keyword>
<comment type="similarity">
    <text evidence="10">Belongs to the bacterial ring-hydroxylating dioxygenase ferredoxin component family.</text>
</comment>
<dbReference type="EMBL" id="SADE01000002">
    <property type="protein sequence ID" value="RVU36275.1"/>
    <property type="molecule type" value="Genomic_DNA"/>
</dbReference>
<evidence type="ECO:0000256" key="7">
    <source>
        <dbReference type="ARBA" id="ARBA00023014"/>
    </source>
</evidence>
<proteinExistence type="inferred from homology"/>
<evidence type="ECO:0000256" key="5">
    <source>
        <dbReference type="ARBA" id="ARBA00022989"/>
    </source>
</evidence>
<dbReference type="InterPro" id="IPR017941">
    <property type="entry name" value="Rieske_2Fe-2S"/>
</dbReference>
<feature type="transmembrane region" description="Helical" evidence="11">
    <location>
        <begin position="197"/>
        <end position="218"/>
    </location>
</feature>
<reference evidence="14" key="1">
    <citation type="submission" date="2019-01" db="EMBL/GenBank/DDBJ databases">
        <title>Gri0909 isolated from a small marine red alga.</title>
        <authorList>
            <person name="Kim J."/>
            <person name="Jeong S.E."/>
            <person name="Jeon C.O."/>
        </authorList>
    </citation>
    <scope>NUCLEOTIDE SEQUENCE [LARGE SCALE GENOMIC DNA]</scope>
    <source>
        <strain evidence="14">Gri0909</strain>
    </source>
</reference>
<dbReference type="Pfam" id="PF00355">
    <property type="entry name" value="Rieske"/>
    <property type="match status" value="1"/>
</dbReference>
<evidence type="ECO:0000256" key="10">
    <source>
        <dbReference type="ARBA" id="ARBA00038001"/>
    </source>
</evidence>
<keyword evidence="6" id="KW-0408">Iron</keyword>
<dbReference type="InterPro" id="IPR013130">
    <property type="entry name" value="Fe3_Rdtase_TM_dom"/>
</dbReference>
<dbReference type="PANTHER" id="PTHR21496">
    <property type="entry name" value="FERREDOXIN-RELATED"/>
    <property type="match status" value="1"/>
</dbReference>
<gene>
    <name evidence="13" type="ORF">EOI86_13750</name>
</gene>
<keyword evidence="5 11" id="KW-1133">Transmembrane helix</keyword>